<evidence type="ECO:0000313" key="7">
    <source>
        <dbReference type="EMBL" id="GAA0223108.1"/>
    </source>
</evidence>
<name>A0ABP3D4M7_9BURK</name>
<evidence type="ECO:0000256" key="1">
    <source>
        <dbReference type="ARBA" id="ARBA00009437"/>
    </source>
</evidence>
<evidence type="ECO:0000259" key="6">
    <source>
        <dbReference type="PROSITE" id="PS50931"/>
    </source>
</evidence>
<dbReference type="Pfam" id="PF03466">
    <property type="entry name" value="LysR_substrate"/>
    <property type="match status" value="1"/>
</dbReference>
<dbReference type="SUPFAM" id="SSF46785">
    <property type="entry name" value="Winged helix' DNA-binding domain"/>
    <property type="match status" value="1"/>
</dbReference>
<reference evidence="8" key="1">
    <citation type="journal article" date="2019" name="Int. J. Syst. Evol. Microbiol.">
        <title>The Global Catalogue of Microorganisms (GCM) 10K type strain sequencing project: providing services to taxonomists for standard genome sequencing and annotation.</title>
        <authorList>
            <consortium name="The Broad Institute Genomics Platform"/>
            <consortium name="The Broad Institute Genome Sequencing Center for Infectious Disease"/>
            <person name="Wu L."/>
            <person name="Ma J."/>
        </authorList>
    </citation>
    <scope>NUCLEOTIDE SEQUENCE [LARGE SCALE GENOMIC DNA]</scope>
    <source>
        <strain evidence="8">JCM 16240</strain>
    </source>
</reference>
<evidence type="ECO:0000256" key="3">
    <source>
        <dbReference type="ARBA" id="ARBA00023125"/>
    </source>
</evidence>
<feature type="domain" description="HTH lysR-type" evidence="6">
    <location>
        <begin position="6"/>
        <end position="63"/>
    </location>
</feature>
<dbReference type="InterPro" id="IPR036390">
    <property type="entry name" value="WH_DNA-bd_sf"/>
</dbReference>
<dbReference type="SUPFAM" id="SSF53850">
    <property type="entry name" value="Periplasmic binding protein-like II"/>
    <property type="match status" value="1"/>
</dbReference>
<dbReference type="Gene3D" id="3.40.190.10">
    <property type="entry name" value="Periplasmic binding protein-like II"/>
    <property type="match status" value="2"/>
</dbReference>
<organism evidence="7 8">
    <name type="scientific">Castellaniella daejeonensis</name>
    <dbReference type="NCBI Taxonomy" id="659013"/>
    <lineage>
        <taxon>Bacteria</taxon>
        <taxon>Pseudomonadati</taxon>
        <taxon>Pseudomonadota</taxon>
        <taxon>Betaproteobacteria</taxon>
        <taxon>Burkholderiales</taxon>
        <taxon>Alcaligenaceae</taxon>
        <taxon>Castellaniella</taxon>
    </lineage>
</organism>
<keyword evidence="2" id="KW-0805">Transcription regulation</keyword>
<feature type="compositionally biased region" description="Low complexity" evidence="5">
    <location>
        <begin position="303"/>
        <end position="324"/>
    </location>
</feature>
<dbReference type="InterPro" id="IPR000847">
    <property type="entry name" value="LysR_HTH_N"/>
</dbReference>
<dbReference type="Gene3D" id="1.10.10.10">
    <property type="entry name" value="Winged helix-like DNA-binding domain superfamily/Winged helix DNA-binding domain"/>
    <property type="match status" value="1"/>
</dbReference>
<dbReference type="Proteomes" id="UP001501176">
    <property type="component" value="Unassembled WGS sequence"/>
</dbReference>
<accession>A0ABP3D4M7</accession>
<dbReference type="PROSITE" id="PS50931">
    <property type="entry name" value="HTH_LYSR"/>
    <property type="match status" value="1"/>
</dbReference>
<comment type="similarity">
    <text evidence="1">Belongs to the LysR transcriptional regulatory family.</text>
</comment>
<comment type="caution">
    <text evidence="7">The sequence shown here is derived from an EMBL/GenBank/DDBJ whole genome shotgun (WGS) entry which is preliminary data.</text>
</comment>
<evidence type="ECO:0000256" key="2">
    <source>
        <dbReference type="ARBA" id="ARBA00023015"/>
    </source>
</evidence>
<feature type="region of interest" description="Disordered" evidence="5">
    <location>
        <begin position="290"/>
        <end position="331"/>
    </location>
</feature>
<dbReference type="PANTHER" id="PTHR30537">
    <property type="entry name" value="HTH-TYPE TRANSCRIPTIONAL REGULATOR"/>
    <property type="match status" value="1"/>
</dbReference>
<proteinExistence type="inferred from homology"/>
<dbReference type="PANTHER" id="PTHR30537:SF26">
    <property type="entry name" value="GLYCINE CLEAVAGE SYSTEM TRANSCRIPTIONAL ACTIVATOR"/>
    <property type="match status" value="1"/>
</dbReference>
<evidence type="ECO:0000313" key="8">
    <source>
        <dbReference type="Proteomes" id="UP001501176"/>
    </source>
</evidence>
<keyword evidence="4" id="KW-0804">Transcription</keyword>
<dbReference type="Pfam" id="PF00126">
    <property type="entry name" value="HTH_1"/>
    <property type="match status" value="1"/>
</dbReference>
<dbReference type="InterPro" id="IPR036388">
    <property type="entry name" value="WH-like_DNA-bd_sf"/>
</dbReference>
<protein>
    <submittedName>
        <fullName evidence="7">LysR family transcriptional regulator</fullName>
    </submittedName>
</protein>
<evidence type="ECO:0000256" key="5">
    <source>
        <dbReference type="SAM" id="MobiDB-lite"/>
    </source>
</evidence>
<dbReference type="EMBL" id="BAAAFN010000008">
    <property type="protein sequence ID" value="GAA0223108.1"/>
    <property type="molecule type" value="Genomic_DNA"/>
</dbReference>
<dbReference type="PRINTS" id="PR00039">
    <property type="entry name" value="HTHLYSR"/>
</dbReference>
<dbReference type="InterPro" id="IPR058163">
    <property type="entry name" value="LysR-type_TF_proteobact-type"/>
</dbReference>
<sequence>MRKRLPSTQALQAFEAAARHESFTRAAQELSLTQGAICRQIAGLEALVGVPLFQRARRGVRLTDAGERYSRLVRRQLDALERDTQAIMAHQGGGVLELAVVPTFATRWLLPRLTALRIERPGLQVNMSTRTHPFLFEDTEFDAAIYSGDPRWPGTQAHFLMRENPVPVCSPRLARGPLDASGIAALPLLQQSTRPTAWREWFASAGVAVPAAMAGMRLELFSMLAQAASDGLGVALIPPFLIRQELARGDLAVLNPHSGPGQRAFHLIIPERKASLPSLMHFRDWLVGQARGDASPDGEDVDATPPGLTASSPSPPATARSGPPASRPAPR</sequence>
<keyword evidence="8" id="KW-1185">Reference proteome</keyword>
<keyword evidence="3" id="KW-0238">DNA-binding</keyword>
<dbReference type="RefSeq" id="WP_343820337.1">
    <property type="nucleotide sequence ID" value="NZ_BAAAFN010000008.1"/>
</dbReference>
<evidence type="ECO:0000256" key="4">
    <source>
        <dbReference type="ARBA" id="ARBA00023163"/>
    </source>
</evidence>
<dbReference type="InterPro" id="IPR005119">
    <property type="entry name" value="LysR_subst-bd"/>
</dbReference>
<gene>
    <name evidence="7" type="ORF">GCM10009125_10180</name>
</gene>